<evidence type="ECO:0000256" key="1">
    <source>
        <dbReference type="SAM" id="MobiDB-lite"/>
    </source>
</evidence>
<accession>V8NHG0</accession>
<dbReference type="EMBL" id="AZIM01004262">
    <property type="protein sequence ID" value="ETE60972.1"/>
    <property type="molecule type" value="Genomic_DNA"/>
</dbReference>
<feature type="non-terminal residue" evidence="2">
    <location>
        <position position="1"/>
    </location>
</feature>
<keyword evidence="3" id="KW-1185">Reference proteome</keyword>
<organism evidence="2 3">
    <name type="scientific">Ophiophagus hannah</name>
    <name type="common">King cobra</name>
    <name type="synonym">Naja hannah</name>
    <dbReference type="NCBI Taxonomy" id="8665"/>
    <lineage>
        <taxon>Eukaryota</taxon>
        <taxon>Metazoa</taxon>
        <taxon>Chordata</taxon>
        <taxon>Craniata</taxon>
        <taxon>Vertebrata</taxon>
        <taxon>Euteleostomi</taxon>
        <taxon>Lepidosauria</taxon>
        <taxon>Squamata</taxon>
        <taxon>Bifurcata</taxon>
        <taxon>Unidentata</taxon>
        <taxon>Episquamata</taxon>
        <taxon>Toxicofera</taxon>
        <taxon>Serpentes</taxon>
        <taxon>Colubroidea</taxon>
        <taxon>Elapidae</taxon>
        <taxon>Elapinae</taxon>
        <taxon>Ophiophagus</taxon>
    </lineage>
</organism>
<evidence type="ECO:0000313" key="3">
    <source>
        <dbReference type="Proteomes" id="UP000018936"/>
    </source>
</evidence>
<dbReference type="Proteomes" id="UP000018936">
    <property type="component" value="Unassembled WGS sequence"/>
</dbReference>
<feature type="region of interest" description="Disordered" evidence="1">
    <location>
        <begin position="1"/>
        <end position="22"/>
    </location>
</feature>
<protein>
    <submittedName>
        <fullName evidence="2">Uncharacterized protein</fullName>
    </submittedName>
</protein>
<feature type="compositionally biased region" description="Basic and acidic residues" evidence="1">
    <location>
        <begin position="198"/>
        <end position="260"/>
    </location>
</feature>
<comment type="caution">
    <text evidence="2">The sequence shown here is derived from an EMBL/GenBank/DDBJ whole genome shotgun (WGS) entry which is preliminary data.</text>
</comment>
<proteinExistence type="predicted"/>
<feature type="region of interest" description="Disordered" evidence="1">
    <location>
        <begin position="190"/>
        <end position="260"/>
    </location>
</feature>
<evidence type="ECO:0000313" key="2">
    <source>
        <dbReference type="EMBL" id="ETE60972.1"/>
    </source>
</evidence>
<dbReference type="AlphaFoldDB" id="V8NHG0"/>
<name>V8NHG0_OPHHA</name>
<gene>
    <name evidence="2" type="ORF">L345_13280</name>
</gene>
<sequence>MPPVRPSSAELVEKEEKSAGSALPPAPVLFSSLSPQLIGAAGLSWCGKSYVRNHRTTVGTWVEYHRLQLNPGKTECLWNYNGDRTQGEREALTWPPLYIDSFLKQQYSADQRCSSENWQIPPLTGPAPTYSLPPKSQLIGWILQYPPPVMPTKPCHTHQAMPHPPSHAQRTGSKKILNPITAADSFPIHHLGLQPHSSWKEGRKEGRGSKEAEREGERMEGREKGREGERKEIGEGEWKEWMEGEKKGGREKKEGREGGR</sequence>
<reference evidence="2 3" key="1">
    <citation type="journal article" date="2013" name="Proc. Natl. Acad. Sci. U.S.A.">
        <title>The king cobra genome reveals dynamic gene evolution and adaptation in the snake venom system.</title>
        <authorList>
            <person name="Vonk F.J."/>
            <person name="Casewell N.R."/>
            <person name="Henkel C.V."/>
            <person name="Heimberg A.M."/>
            <person name="Jansen H.J."/>
            <person name="McCleary R.J."/>
            <person name="Kerkkamp H.M."/>
            <person name="Vos R.A."/>
            <person name="Guerreiro I."/>
            <person name="Calvete J.J."/>
            <person name="Wuster W."/>
            <person name="Woods A.E."/>
            <person name="Logan J.M."/>
            <person name="Harrison R.A."/>
            <person name="Castoe T.A."/>
            <person name="de Koning A.P."/>
            <person name="Pollock D.D."/>
            <person name="Yandell M."/>
            <person name="Calderon D."/>
            <person name="Renjifo C."/>
            <person name="Currier R.B."/>
            <person name="Salgado D."/>
            <person name="Pla D."/>
            <person name="Sanz L."/>
            <person name="Hyder A.S."/>
            <person name="Ribeiro J.M."/>
            <person name="Arntzen J.W."/>
            <person name="van den Thillart G.E."/>
            <person name="Boetzer M."/>
            <person name="Pirovano W."/>
            <person name="Dirks R.P."/>
            <person name="Spaink H.P."/>
            <person name="Duboule D."/>
            <person name="McGlinn E."/>
            <person name="Kini R.M."/>
            <person name="Richardson M.K."/>
        </authorList>
    </citation>
    <scope>NUCLEOTIDE SEQUENCE</scope>
    <source>
        <tissue evidence="2">Blood</tissue>
    </source>
</reference>